<evidence type="ECO:0000256" key="1">
    <source>
        <dbReference type="SAM" id="Coils"/>
    </source>
</evidence>
<keyword evidence="4" id="KW-1185">Reference proteome</keyword>
<evidence type="ECO:0000313" key="3">
    <source>
        <dbReference type="EMBL" id="CAI2385837.1"/>
    </source>
</evidence>
<comment type="caution">
    <text evidence="3">The sequence shown here is derived from an EMBL/GenBank/DDBJ whole genome shotgun (WGS) entry which is preliminary data.</text>
</comment>
<feature type="compositionally biased region" description="Polar residues" evidence="2">
    <location>
        <begin position="215"/>
        <end position="224"/>
    </location>
</feature>
<organism evidence="3 4">
    <name type="scientific">Euplotes crassus</name>
    <dbReference type="NCBI Taxonomy" id="5936"/>
    <lineage>
        <taxon>Eukaryota</taxon>
        <taxon>Sar</taxon>
        <taxon>Alveolata</taxon>
        <taxon>Ciliophora</taxon>
        <taxon>Intramacronucleata</taxon>
        <taxon>Spirotrichea</taxon>
        <taxon>Hypotrichia</taxon>
        <taxon>Euplotida</taxon>
        <taxon>Euplotidae</taxon>
        <taxon>Moneuplotes</taxon>
    </lineage>
</organism>
<feature type="compositionally biased region" description="Basic residues" evidence="2">
    <location>
        <begin position="253"/>
        <end position="276"/>
    </location>
</feature>
<feature type="region of interest" description="Disordered" evidence="2">
    <location>
        <begin position="82"/>
        <end position="119"/>
    </location>
</feature>
<accession>A0AAD2D9D4</accession>
<feature type="region of interest" description="Disordered" evidence="2">
    <location>
        <begin position="251"/>
        <end position="276"/>
    </location>
</feature>
<evidence type="ECO:0000256" key="2">
    <source>
        <dbReference type="SAM" id="MobiDB-lite"/>
    </source>
</evidence>
<gene>
    <name evidence="3" type="ORF">ECRASSUSDP1_LOCUS27424</name>
</gene>
<proteinExistence type="predicted"/>
<feature type="region of interest" description="Disordered" evidence="2">
    <location>
        <begin position="301"/>
        <end position="322"/>
    </location>
</feature>
<name>A0AAD2D9D4_EUPCR</name>
<feature type="coiled-coil region" evidence="1">
    <location>
        <begin position="663"/>
        <end position="729"/>
    </location>
</feature>
<dbReference type="EMBL" id="CAMPGE010028297">
    <property type="protein sequence ID" value="CAI2385837.1"/>
    <property type="molecule type" value="Genomic_DNA"/>
</dbReference>
<dbReference type="AlphaFoldDB" id="A0AAD2D9D4"/>
<feature type="compositionally biased region" description="Polar residues" evidence="2">
    <location>
        <begin position="185"/>
        <end position="197"/>
    </location>
</feature>
<protein>
    <submittedName>
        <fullName evidence="3">Uncharacterized protein</fullName>
    </submittedName>
</protein>
<keyword evidence="1" id="KW-0175">Coiled coil</keyword>
<feature type="region of interest" description="Disordered" evidence="2">
    <location>
        <begin position="185"/>
        <end position="239"/>
    </location>
</feature>
<evidence type="ECO:0000313" key="4">
    <source>
        <dbReference type="Proteomes" id="UP001295684"/>
    </source>
</evidence>
<reference evidence="3" key="1">
    <citation type="submission" date="2023-07" db="EMBL/GenBank/DDBJ databases">
        <authorList>
            <consortium name="AG Swart"/>
            <person name="Singh M."/>
            <person name="Singh A."/>
            <person name="Seah K."/>
            <person name="Emmerich C."/>
        </authorList>
    </citation>
    <scope>NUCLEOTIDE SEQUENCE</scope>
    <source>
        <strain evidence="3">DP1</strain>
    </source>
</reference>
<dbReference type="Proteomes" id="UP001295684">
    <property type="component" value="Unassembled WGS sequence"/>
</dbReference>
<feature type="coiled-coil region" evidence="1">
    <location>
        <begin position="486"/>
        <end position="593"/>
    </location>
</feature>
<feature type="compositionally biased region" description="Basic residues" evidence="2">
    <location>
        <begin position="86"/>
        <end position="95"/>
    </location>
</feature>
<sequence length="757" mass="86195">MRSSYSPNPKNNLREESPFAYKVGKSKTSVACHPGKQKVCAVTKTKSQKSTKTSIKSKKQSEAAIQNFFNNSNMLLNNSATYAHKSSNKKAKRRGVAASKAGKYSKIDHKGKHSNNSGFEMLANLSSSSRERKYNSNNFVKSRKTKEELFNDSAENKNECLINFKQPFNMYKTAHNVMAKSTNQKLNSSSNFGASCSQDKRSKKYLGGSSKHNKQSVYNTYSNMSKKKHPRASSNTETSYMNISKQEEYICKSSKKKNKSKGKKSYSREPKKKPNKVKCNNLYKAIPGFVGDCSGHRMNTEATDDASLNSGRNRAKSKPGLIYNDINDVPTITLDDSKTPDNKGNRTISNEMDYMSKSRNEDAITCKRDCYKYSNHSEGNINKDRVLTEGPFKNRVVYVQKGVENLFYDPNMPQMTDKGVYSKNIAASELYAPYFDKVAAPLEDIARANPSFVPILNLVRREYEEVCCKIIQEDRLRNGGQDSIILKENNQKLINAQEKIQKLQSEKSTLISDHKKLKSQKETAEREAARNYNLFKKAKESKDALQDTIDKLKAQNKGLNSEVAKLKDAESRHKKTAAENKELKMKVEAMIKEQYRKLKEQSKALDADADSQSRGQSTDQKIDLDWIGITSDEYRTDGHKFVRGVDCKGHPLVPKLDFEKIFRWREQQDADDTQDEYEEEEEEEELLTENQKFMFKGSSLQSHASEARKNELEQRKEEVIAILNKTYEDEEPEVALELDSMKGEGVVFHDIDSDFQQ</sequence>